<dbReference type="InterPro" id="IPR018060">
    <property type="entry name" value="HTH_AraC"/>
</dbReference>
<evidence type="ECO:0000259" key="4">
    <source>
        <dbReference type="PROSITE" id="PS01124"/>
    </source>
</evidence>
<organism evidence="5 6">
    <name type="scientific">Haliscomenobacter hydrossis (strain ATCC 27775 / DSM 1100 / LMG 10767 / O)</name>
    <dbReference type="NCBI Taxonomy" id="760192"/>
    <lineage>
        <taxon>Bacteria</taxon>
        <taxon>Pseudomonadati</taxon>
        <taxon>Bacteroidota</taxon>
        <taxon>Saprospiria</taxon>
        <taxon>Saprospirales</taxon>
        <taxon>Haliscomenobacteraceae</taxon>
        <taxon>Haliscomenobacter</taxon>
    </lineage>
</organism>
<dbReference type="STRING" id="760192.Halhy_5836"/>
<reference key="2">
    <citation type="submission" date="2011-04" db="EMBL/GenBank/DDBJ databases">
        <title>Complete sequence of chromosome of Haliscomenobacter hydrossis DSM 1100.</title>
        <authorList>
            <consortium name="US DOE Joint Genome Institute (JGI-PGF)"/>
            <person name="Lucas S."/>
            <person name="Han J."/>
            <person name="Lapidus A."/>
            <person name="Bruce D."/>
            <person name="Goodwin L."/>
            <person name="Pitluck S."/>
            <person name="Peters L."/>
            <person name="Kyrpides N."/>
            <person name="Mavromatis K."/>
            <person name="Ivanova N."/>
            <person name="Ovchinnikova G."/>
            <person name="Pagani I."/>
            <person name="Daligault H."/>
            <person name="Detter J.C."/>
            <person name="Han C."/>
            <person name="Land M."/>
            <person name="Hauser L."/>
            <person name="Markowitz V."/>
            <person name="Cheng J.-F."/>
            <person name="Hugenholtz P."/>
            <person name="Woyke T."/>
            <person name="Wu D."/>
            <person name="Verbarg S."/>
            <person name="Frueling A."/>
            <person name="Brambilla E."/>
            <person name="Klenk H.-P."/>
            <person name="Eisen J.A."/>
        </authorList>
    </citation>
    <scope>NUCLEOTIDE SEQUENCE</scope>
    <source>
        <strain>DSM 1100</strain>
    </source>
</reference>
<name>F4KY34_HALH1</name>
<dbReference type="KEGG" id="hhy:Halhy_5836"/>
<feature type="domain" description="HTH araC/xylS-type" evidence="4">
    <location>
        <begin position="185"/>
        <end position="284"/>
    </location>
</feature>
<proteinExistence type="predicted"/>
<dbReference type="RefSeq" id="WP_013768187.1">
    <property type="nucleotide sequence ID" value="NC_015510.1"/>
</dbReference>
<evidence type="ECO:0000313" key="5">
    <source>
        <dbReference type="EMBL" id="AEE53659.1"/>
    </source>
</evidence>
<evidence type="ECO:0000256" key="2">
    <source>
        <dbReference type="ARBA" id="ARBA00023125"/>
    </source>
</evidence>
<dbReference type="PANTHER" id="PTHR43280">
    <property type="entry name" value="ARAC-FAMILY TRANSCRIPTIONAL REGULATOR"/>
    <property type="match status" value="1"/>
</dbReference>
<accession>F4KY34</accession>
<protein>
    <submittedName>
        <fullName evidence="5">Transcriptional regulator, AraC family</fullName>
    </submittedName>
</protein>
<dbReference type="PROSITE" id="PS01124">
    <property type="entry name" value="HTH_ARAC_FAMILY_2"/>
    <property type="match status" value="1"/>
</dbReference>
<dbReference type="SUPFAM" id="SSF46689">
    <property type="entry name" value="Homeodomain-like"/>
    <property type="match status" value="2"/>
</dbReference>
<dbReference type="HOGENOM" id="CLU_000445_88_3_10"/>
<dbReference type="OrthoDB" id="745435at2"/>
<evidence type="ECO:0000256" key="3">
    <source>
        <dbReference type="ARBA" id="ARBA00023163"/>
    </source>
</evidence>
<dbReference type="Pfam" id="PF12833">
    <property type="entry name" value="HTH_18"/>
    <property type="match status" value="1"/>
</dbReference>
<evidence type="ECO:0000256" key="1">
    <source>
        <dbReference type="ARBA" id="ARBA00023015"/>
    </source>
</evidence>
<dbReference type="eggNOG" id="COG2207">
    <property type="taxonomic scope" value="Bacteria"/>
</dbReference>
<dbReference type="SMART" id="SM00342">
    <property type="entry name" value="HTH_ARAC"/>
    <property type="match status" value="1"/>
</dbReference>
<keyword evidence="1" id="KW-0805">Transcription regulation</keyword>
<evidence type="ECO:0000313" key="6">
    <source>
        <dbReference type="Proteomes" id="UP000008461"/>
    </source>
</evidence>
<keyword evidence="6" id="KW-1185">Reference proteome</keyword>
<dbReference type="GO" id="GO:0043565">
    <property type="term" value="F:sequence-specific DNA binding"/>
    <property type="evidence" value="ECO:0007669"/>
    <property type="project" value="InterPro"/>
</dbReference>
<dbReference type="Gene3D" id="1.10.10.60">
    <property type="entry name" value="Homeodomain-like"/>
    <property type="match status" value="2"/>
</dbReference>
<dbReference type="PANTHER" id="PTHR43280:SF27">
    <property type="entry name" value="TRANSCRIPTIONAL REGULATOR MTLR"/>
    <property type="match status" value="1"/>
</dbReference>
<reference evidence="5 6" key="1">
    <citation type="journal article" date="2011" name="Stand. Genomic Sci.">
        <title>Complete genome sequence of Haliscomenobacter hydrossis type strain (O).</title>
        <authorList>
            <consortium name="US DOE Joint Genome Institute (JGI-PGF)"/>
            <person name="Daligault H."/>
            <person name="Lapidus A."/>
            <person name="Zeytun A."/>
            <person name="Nolan M."/>
            <person name="Lucas S."/>
            <person name="Del Rio T.G."/>
            <person name="Tice H."/>
            <person name="Cheng J.F."/>
            <person name="Tapia R."/>
            <person name="Han C."/>
            <person name="Goodwin L."/>
            <person name="Pitluck S."/>
            <person name="Liolios K."/>
            <person name="Pagani I."/>
            <person name="Ivanova N."/>
            <person name="Huntemann M."/>
            <person name="Mavromatis K."/>
            <person name="Mikhailova N."/>
            <person name="Pati A."/>
            <person name="Chen A."/>
            <person name="Palaniappan K."/>
            <person name="Land M."/>
            <person name="Hauser L."/>
            <person name="Brambilla E.M."/>
            <person name="Rohde M."/>
            <person name="Verbarg S."/>
            <person name="Goker M."/>
            <person name="Bristow J."/>
            <person name="Eisen J.A."/>
            <person name="Markowitz V."/>
            <person name="Hugenholtz P."/>
            <person name="Kyrpides N.C."/>
            <person name="Klenk H.P."/>
            <person name="Woyke T."/>
        </authorList>
    </citation>
    <scope>NUCLEOTIDE SEQUENCE [LARGE SCALE GENOMIC DNA]</scope>
    <source>
        <strain evidence="6">ATCC 27775 / DSM 1100 / LMG 10767 / O</strain>
    </source>
</reference>
<dbReference type="AlphaFoldDB" id="F4KY34"/>
<dbReference type="InterPro" id="IPR009057">
    <property type="entry name" value="Homeodomain-like_sf"/>
</dbReference>
<dbReference type="EMBL" id="CP002691">
    <property type="protein sequence ID" value="AEE53659.1"/>
    <property type="molecule type" value="Genomic_DNA"/>
</dbReference>
<keyword evidence="2" id="KW-0238">DNA-binding</keyword>
<sequence>MEVFLEITPLKESDVFVVLDAVNKHFDYPMHNHPALELNLVSGISGTRSVGDSTQHFQENDLVFMGPYLYHKWNAEVALQPKGKNYRMITIQFGSDLFNAHLLQKEPYHKIRKLLQRCSRGIRFYGKTYEDVFIRMKELTTDKGMDSVLEFFKLLDVLSRSTEFEYLSSEGFTPQASKTDSRRIQIVYTYILENFSNHLMKVSDVASLVNMSDSSFSHFFRKHAHHSFKQFLIDLRMRFACKLLLDSEETITEICFHSGFNNVTNFNRLFLKYRFCAPLQYRKFHGENVDFDWSGQVLPNQFIPAGMPEE</sequence>
<dbReference type="Proteomes" id="UP000008461">
    <property type="component" value="Chromosome"/>
</dbReference>
<keyword evidence="3" id="KW-0804">Transcription</keyword>
<dbReference type="GO" id="GO:0003700">
    <property type="term" value="F:DNA-binding transcription factor activity"/>
    <property type="evidence" value="ECO:0007669"/>
    <property type="project" value="InterPro"/>
</dbReference>
<gene>
    <name evidence="5" type="ordered locus">Halhy_5836</name>
</gene>